<accession>A0A9P6ESA8</accession>
<evidence type="ECO:0000313" key="3">
    <source>
        <dbReference type="EMBL" id="KAF9533938.1"/>
    </source>
</evidence>
<dbReference type="GO" id="GO:0003950">
    <property type="term" value="F:NAD+ poly-ADP-ribosyltransferase activity"/>
    <property type="evidence" value="ECO:0007669"/>
    <property type="project" value="InterPro"/>
</dbReference>
<dbReference type="GO" id="GO:0005634">
    <property type="term" value="C:nucleus"/>
    <property type="evidence" value="ECO:0007669"/>
    <property type="project" value="TreeGrafter"/>
</dbReference>
<gene>
    <name evidence="3" type="ORF">CPB83DRAFT_844794</name>
</gene>
<keyword evidence="4" id="KW-1185">Reference proteome</keyword>
<dbReference type="GO" id="GO:1990404">
    <property type="term" value="F:NAD+-protein mono-ADP-ribosyltransferase activity"/>
    <property type="evidence" value="ECO:0007669"/>
    <property type="project" value="TreeGrafter"/>
</dbReference>
<evidence type="ECO:0000259" key="2">
    <source>
        <dbReference type="Pfam" id="PF00644"/>
    </source>
</evidence>
<dbReference type="InterPro" id="IPR012317">
    <property type="entry name" value="Poly(ADP-ribose)pol_cat_dom"/>
</dbReference>
<dbReference type="InterPro" id="IPR051712">
    <property type="entry name" value="ARTD-AVP"/>
</dbReference>
<proteinExistence type="predicted"/>
<dbReference type="Proteomes" id="UP000807306">
    <property type="component" value="Unassembled WGS sequence"/>
</dbReference>
<reference evidence="3" key="1">
    <citation type="submission" date="2020-11" db="EMBL/GenBank/DDBJ databases">
        <authorList>
            <consortium name="DOE Joint Genome Institute"/>
            <person name="Ahrendt S."/>
            <person name="Riley R."/>
            <person name="Andreopoulos W."/>
            <person name="Labutti K."/>
            <person name="Pangilinan J."/>
            <person name="Ruiz-Duenas F.J."/>
            <person name="Barrasa J.M."/>
            <person name="Sanchez-Garcia M."/>
            <person name="Camarero S."/>
            <person name="Miyauchi S."/>
            <person name="Serrano A."/>
            <person name="Linde D."/>
            <person name="Babiker R."/>
            <person name="Drula E."/>
            <person name="Ayuso-Fernandez I."/>
            <person name="Pacheco R."/>
            <person name="Padilla G."/>
            <person name="Ferreira P."/>
            <person name="Barriuso J."/>
            <person name="Kellner H."/>
            <person name="Castanera R."/>
            <person name="Alfaro M."/>
            <person name="Ramirez L."/>
            <person name="Pisabarro A.G."/>
            <person name="Kuo A."/>
            <person name="Tritt A."/>
            <person name="Lipzen A."/>
            <person name="He G."/>
            <person name="Yan M."/>
            <person name="Ng V."/>
            <person name="Cullen D."/>
            <person name="Martin F."/>
            <person name="Rosso M.-N."/>
            <person name="Henrissat B."/>
            <person name="Hibbett D."/>
            <person name="Martinez A.T."/>
            <person name="Grigoriev I.V."/>
        </authorList>
    </citation>
    <scope>NUCLEOTIDE SEQUENCE</scope>
    <source>
        <strain evidence="3">CBS 506.95</strain>
    </source>
</reference>
<comment type="caution">
    <text evidence="3">The sequence shown here is derived from an EMBL/GenBank/DDBJ whole genome shotgun (WGS) entry which is preliminary data.</text>
</comment>
<feature type="domain" description="PARP catalytic" evidence="2">
    <location>
        <begin position="125"/>
        <end position="226"/>
    </location>
</feature>
<organism evidence="3 4">
    <name type="scientific">Crepidotus variabilis</name>
    <dbReference type="NCBI Taxonomy" id="179855"/>
    <lineage>
        <taxon>Eukaryota</taxon>
        <taxon>Fungi</taxon>
        <taxon>Dikarya</taxon>
        <taxon>Basidiomycota</taxon>
        <taxon>Agaricomycotina</taxon>
        <taxon>Agaricomycetes</taxon>
        <taxon>Agaricomycetidae</taxon>
        <taxon>Agaricales</taxon>
        <taxon>Agaricineae</taxon>
        <taxon>Crepidotaceae</taxon>
        <taxon>Crepidotus</taxon>
    </lineage>
</organism>
<dbReference type="PANTHER" id="PTHR45740">
    <property type="entry name" value="POLY [ADP-RIBOSE] POLYMERASE"/>
    <property type="match status" value="1"/>
</dbReference>
<dbReference type="Gene3D" id="3.90.228.10">
    <property type="match status" value="1"/>
</dbReference>
<dbReference type="AlphaFoldDB" id="A0A9P6ESA8"/>
<feature type="region of interest" description="Disordered" evidence="1">
    <location>
        <begin position="250"/>
        <end position="298"/>
    </location>
</feature>
<feature type="compositionally biased region" description="Basic residues" evidence="1">
    <location>
        <begin position="273"/>
        <end position="283"/>
    </location>
</feature>
<dbReference type="Pfam" id="PF00644">
    <property type="entry name" value="PARP"/>
    <property type="match status" value="1"/>
</dbReference>
<name>A0A9P6ESA8_9AGAR</name>
<sequence>MSTVSDSFSLEHPDNKGFSESNKLRRLLPQSIEFSQVQRAFIKEWRHRDKKKPTTKTIFKILAPAEHLESFNMYRGEVALQRSFNFFSSNKANEKLLFHGTNRMCTLGEDRGKAFLCDLLFCSLCSIIQNSFDIGKCGTKHSFRRFGTGIYTTTCSSKADGYSTNGDETCQFKAILVNRVVVGNPHKLQINATPLTKPPKGRHSVVGRPGKSLAYEETVVYTNDAIRPAYLVIYGDIISQTRTRVLKKKSLRPQSEIDSSCSQTNALMEKPAKKNNKLSKKPSHWSSFMEDPYSPRTN</sequence>
<evidence type="ECO:0000256" key="1">
    <source>
        <dbReference type="SAM" id="MobiDB-lite"/>
    </source>
</evidence>
<evidence type="ECO:0000313" key="4">
    <source>
        <dbReference type="Proteomes" id="UP000807306"/>
    </source>
</evidence>
<dbReference type="EMBL" id="MU157827">
    <property type="protein sequence ID" value="KAF9533938.1"/>
    <property type="molecule type" value="Genomic_DNA"/>
</dbReference>
<dbReference type="SUPFAM" id="SSF56399">
    <property type="entry name" value="ADP-ribosylation"/>
    <property type="match status" value="1"/>
</dbReference>
<feature type="compositionally biased region" description="Polar residues" evidence="1">
    <location>
        <begin position="252"/>
        <end position="266"/>
    </location>
</feature>
<dbReference type="PANTHER" id="PTHR45740:SF2">
    <property type="entry name" value="POLY [ADP-RIBOSE] POLYMERASE"/>
    <property type="match status" value="1"/>
</dbReference>
<protein>
    <recommendedName>
        <fullName evidence="2">PARP catalytic domain-containing protein</fullName>
    </recommendedName>
</protein>
<dbReference type="OrthoDB" id="9514740at2759"/>